<sequence>MGAALSIPLIPVQMAGTWVASCLGAACCSAFTNTFNTTFSSSIATRILYALIFLVNSILSWIMLSKWAVRKLETLTFGLIKASEGANFFGVQRINFALAVFHLSLALLLVNVKSTKNSRAKIQNGIWPVKLFFWGVLLVISFLIPDKFYELYGNYIALIGALLFNLIGLILLVDFAHEWSEICLEHIQNESYSSVRLDIEGDYEEYDSEGSQGARFWTFLLVGGTALMYIATLVLTIIMYIFFANKGCSLNQAFITVNVICAIIVTLLSVDERIRDANPSNGLGQSGMVCVYCTYLILSACCSAPDGSCNPVVRSTGTKTVSIVMSAIFTFMAIAYTTTRAATNSAFSHDAKPNHGIASPPSSVITTQPGPVDDIRIQTIRQAVEEGALPPSALDDPSWYYDDSDAGEDDEAFSTKYNYFIFHFIFLLATQFIATLLTMNVKPDDLGDFVPVGRTNFYSIMKMVSALICYALYSWSLIAPVVFPDRFAVSI</sequence>
<dbReference type="EMBL" id="BTFZ01000006">
    <property type="protein sequence ID" value="GMM35444.1"/>
    <property type="molecule type" value="Genomic_DNA"/>
</dbReference>
<evidence type="ECO:0000313" key="8">
    <source>
        <dbReference type="Proteomes" id="UP001360560"/>
    </source>
</evidence>
<evidence type="ECO:0000256" key="6">
    <source>
        <dbReference type="SAM" id="Phobius"/>
    </source>
</evidence>
<evidence type="ECO:0000256" key="4">
    <source>
        <dbReference type="ARBA" id="ARBA00022989"/>
    </source>
</evidence>
<dbReference type="Pfam" id="PF03348">
    <property type="entry name" value="Serinc"/>
    <property type="match status" value="1"/>
</dbReference>
<gene>
    <name evidence="7" type="ORF">DASC09_027690</name>
</gene>
<reference evidence="7 8" key="1">
    <citation type="journal article" date="2023" name="Elife">
        <title>Identification of key yeast species and microbe-microbe interactions impacting larval growth of Drosophila in the wild.</title>
        <authorList>
            <person name="Mure A."/>
            <person name="Sugiura Y."/>
            <person name="Maeda R."/>
            <person name="Honda K."/>
            <person name="Sakurai N."/>
            <person name="Takahashi Y."/>
            <person name="Watada M."/>
            <person name="Katoh T."/>
            <person name="Gotoh A."/>
            <person name="Gotoh Y."/>
            <person name="Taniguchi I."/>
            <person name="Nakamura K."/>
            <person name="Hayashi T."/>
            <person name="Katayama T."/>
            <person name="Uemura T."/>
            <person name="Hattori Y."/>
        </authorList>
    </citation>
    <scope>NUCLEOTIDE SEQUENCE [LARGE SCALE GENOMIC DNA]</scope>
    <source>
        <strain evidence="7 8">SC-9</strain>
    </source>
</reference>
<feature type="transmembrane region" description="Helical" evidence="6">
    <location>
        <begin position="155"/>
        <end position="176"/>
    </location>
</feature>
<comment type="caution">
    <text evidence="7">The sequence shown here is derived from an EMBL/GenBank/DDBJ whole genome shotgun (WGS) entry which is preliminary data.</text>
</comment>
<organism evidence="7 8">
    <name type="scientific">Saccharomycopsis crataegensis</name>
    <dbReference type="NCBI Taxonomy" id="43959"/>
    <lineage>
        <taxon>Eukaryota</taxon>
        <taxon>Fungi</taxon>
        <taxon>Dikarya</taxon>
        <taxon>Ascomycota</taxon>
        <taxon>Saccharomycotina</taxon>
        <taxon>Saccharomycetes</taxon>
        <taxon>Saccharomycopsidaceae</taxon>
        <taxon>Saccharomycopsis</taxon>
    </lineage>
</organism>
<feature type="transmembrane region" description="Helical" evidence="6">
    <location>
        <begin position="47"/>
        <end position="69"/>
    </location>
</feature>
<feature type="transmembrane region" description="Helical" evidence="6">
    <location>
        <begin position="320"/>
        <end position="339"/>
    </location>
</feature>
<dbReference type="RefSeq" id="XP_064852444.1">
    <property type="nucleotide sequence ID" value="XM_064996372.1"/>
</dbReference>
<proteinExistence type="inferred from homology"/>
<comment type="similarity">
    <text evidence="2">Belongs to the TDE1 family.</text>
</comment>
<evidence type="ECO:0000256" key="2">
    <source>
        <dbReference type="ARBA" id="ARBA00006665"/>
    </source>
</evidence>
<keyword evidence="3 6" id="KW-0812">Transmembrane</keyword>
<feature type="transmembrane region" description="Helical" evidence="6">
    <location>
        <begin position="15"/>
        <end position="35"/>
    </location>
</feature>
<feature type="transmembrane region" description="Helical" evidence="6">
    <location>
        <begin position="131"/>
        <end position="149"/>
    </location>
</feature>
<evidence type="ECO:0000256" key="3">
    <source>
        <dbReference type="ARBA" id="ARBA00022692"/>
    </source>
</evidence>
<feature type="transmembrane region" description="Helical" evidence="6">
    <location>
        <begin position="216"/>
        <end position="243"/>
    </location>
</feature>
<comment type="subcellular location">
    <subcellularLocation>
        <location evidence="1">Membrane</location>
        <topology evidence="1">Multi-pass membrane protein</topology>
    </subcellularLocation>
</comment>
<feature type="transmembrane region" description="Helical" evidence="6">
    <location>
        <begin position="282"/>
        <end position="300"/>
    </location>
</feature>
<name>A0AAV5QLX5_9ASCO</name>
<protein>
    <submittedName>
        <fullName evidence="7">Tms1 protein</fullName>
    </submittedName>
</protein>
<dbReference type="AlphaFoldDB" id="A0AAV5QLX5"/>
<dbReference type="InterPro" id="IPR005016">
    <property type="entry name" value="TDE1/TMS"/>
</dbReference>
<keyword evidence="4 6" id="KW-1133">Transmembrane helix</keyword>
<dbReference type="GO" id="GO:0016020">
    <property type="term" value="C:membrane"/>
    <property type="evidence" value="ECO:0007669"/>
    <property type="project" value="UniProtKB-SubCell"/>
</dbReference>
<feature type="transmembrane region" description="Helical" evidence="6">
    <location>
        <begin position="419"/>
        <end position="439"/>
    </location>
</feature>
<feature type="transmembrane region" description="Helical" evidence="6">
    <location>
        <begin position="89"/>
        <end position="110"/>
    </location>
</feature>
<evidence type="ECO:0000256" key="1">
    <source>
        <dbReference type="ARBA" id="ARBA00004141"/>
    </source>
</evidence>
<evidence type="ECO:0000256" key="5">
    <source>
        <dbReference type="ARBA" id="ARBA00023136"/>
    </source>
</evidence>
<dbReference type="PANTHER" id="PTHR10383">
    <property type="entry name" value="SERINE INCORPORATOR"/>
    <property type="match status" value="1"/>
</dbReference>
<feature type="transmembrane region" description="Helical" evidence="6">
    <location>
        <begin position="459"/>
        <end position="483"/>
    </location>
</feature>
<evidence type="ECO:0000313" key="7">
    <source>
        <dbReference type="EMBL" id="GMM35444.1"/>
    </source>
</evidence>
<accession>A0AAV5QLX5</accession>
<feature type="transmembrane region" description="Helical" evidence="6">
    <location>
        <begin position="249"/>
        <end position="270"/>
    </location>
</feature>
<keyword evidence="5 6" id="KW-0472">Membrane</keyword>
<dbReference type="PANTHER" id="PTHR10383:SF9">
    <property type="entry name" value="SERINE INCORPORATOR, ISOFORM F"/>
    <property type="match status" value="1"/>
</dbReference>
<dbReference type="GeneID" id="90073423"/>
<dbReference type="Proteomes" id="UP001360560">
    <property type="component" value="Unassembled WGS sequence"/>
</dbReference>
<keyword evidence="8" id="KW-1185">Reference proteome</keyword>